<feature type="transmembrane region" description="Helical" evidence="1">
    <location>
        <begin position="178"/>
        <end position="197"/>
    </location>
</feature>
<evidence type="ECO:0000256" key="1">
    <source>
        <dbReference type="SAM" id="Phobius"/>
    </source>
</evidence>
<feature type="transmembrane region" description="Helical" evidence="1">
    <location>
        <begin position="209"/>
        <end position="229"/>
    </location>
</feature>
<dbReference type="InterPro" id="IPR011435">
    <property type="entry name" value="UmpAB"/>
</dbReference>
<feature type="transmembrane region" description="Helical" evidence="1">
    <location>
        <begin position="264"/>
        <end position="283"/>
    </location>
</feature>
<organism evidence="2 3">
    <name type="scientific">Alkalibacterium gilvum</name>
    <dbReference type="NCBI Taxonomy" id="1130080"/>
    <lineage>
        <taxon>Bacteria</taxon>
        <taxon>Bacillati</taxon>
        <taxon>Bacillota</taxon>
        <taxon>Bacilli</taxon>
        <taxon>Lactobacillales</taxon>
        <taxon>Carnobacteriaceae</taxon>
        <taxon>Alkalibacterium</taxon>
    </lineage>
</organism>
<feature type="transmembrane region" description="Helical" evidence="1">
    <location>
        <begin position="334"/>
        <end position="356"/>
    </location>
</feature>
<accession>A0A1H6RCD1</accession>
<reference evidence="3" key="1">
    <citation type="submission" date="2016-10" db="EMBL/GenBank/DDBJ databases">
        <authorList>
            <person name="Varghese N."/>
            <person name="Submissions S."/>
        </authorList>
    </citation>
    <scope>NUCLEOTIDE SEQUENCE [LARGE SCALE GENOMIC DNA]</scope>
    <source>
        <strain evidence="3">DSM 25751</strain>
    </source>
</reference>
<keyword evidence="1" id="KW-0472">Membrane</keyword>
<dbReference type="STRING" id="1130080.SAMN04488113_102120"/>
<feature type="transmembrane region" description="Helical" evidence="1">
    <location>
        <begin position="79"/>
        <end position="97"/>
    </location>
</feature>
<feature type="transmembrane region" description="Helical" evidence="1">
    <location>
        <begin position="295"/>
        <end position="322"/>
    </location>
</feature>
<dbReference type="Pfam" id="PF07556">
    <property type="entry name" value="DUF1538"/>
    <property type="match status" value="2"/>
</dbReference>
<feature type="transmembrane region" description="Helical" evidence="1">
    <location>
        <begin position="461"/>
        <end position="482"/>
    </location>
</feature>
<keyword evidence="1" id="KW-0812">Transmembrane</keyword>
<dbReference type="EMBL" id="FNYW01000002">
    <property type="protein sequence ID" value="SEI53413.1"/>
    <property type="molecule type" value="Genomic_DNA"/>
</dbReference>
<keyword evidence="3" id="KW-1185">Reference proteome</keyword>
<evidence type="ECO:0000313" key="2">
    <source>
        <dbReference type="EMBL" id="SEI53413.1"/>
    </source>
</evidence>
<dbReference type="OrthoDB" id="9805989at2"/>
<proteinExistence type="predicted"/>
<dbReference type="AlphaFoldDB" id="A0A1H6RCD1"/>
<feature type="transmembrane region" description="Helical" evidence="1">
    <location>
        <begin position="368"/>
        <end position="393"/>
    </location>
</feature>
<dbReference type="RefSeq" id="WP_091632373.1">
    <property type="nucleotide sequence ID" value="NZ_FNYW01000002.1"/>
</dbReference>
<name>A0A1H6RCD1_9LACT</name>
<evidence type="ECO:0008006" key="4">
    <source>
        <dbReference type="Google" id="ProtNLM"/>
    </source>
</evidence>
<gene>
    <name evidence="2" type="ORF">SAMN04488113_102120</name>
</gene>
<sequence length="491" mass="52288">MNIITEKLLQVSRSVTPIFLFVWLIHFFLVPFSSTILTAFVLGTICIIIGLTLFLVGVEIAISPIGEYIGKGIARSNKISVLIIVGLLLGFMISMAEPSLTVLGNQISLVTGGAVEGSLLVFIVSLGIAVMVVIGLLRIVYTWSFMAIMLTSYSIILLLSLFASSEFLSIAFDTSGATTGSITVPFLLALSAGISSLKKNSVRKGADSFGLVAIASAGAVITVLFSNLINPTDSLTGDLEISFGLNGSIFLNLFEIGKNQFSDVLSAIAPIAIIFILYQILFLKLPKRKFHRIMLGVIYVITGLLFFLTGVNFGFINIGSIIGFELMKGNQNTWFYILSFLLGMVTILAEPAVAVLTEQIERVTAGALKPVFVLTALSFGVGGATLLAAFRVTSDSLELWHILLPGYLLVFILSFFNSKTIVAMAFDAGGVASGPMTATFILGFIQGAAEGAEGASVLIDGFGMIAIVAMMPVLTIQLFGLVDAYSKRSSQ</sequence>
<feature type="transmembrane region" description="Helical" evidence="1">
    <location>
        <begin position="36"/>
        <end position="58"/>
    </location>
</feature>
<feature type="transmembrane region" description="Helical" evidence="1">
    <location>
        <begin position="399"/>
        <end position="416"/>
    </location>
</feature>
<feature type="transmembrane region" description="Helical" evidence="1">
    <location>
        <begin position="428"/>
        <end position="449"/>
    </location>
</feature>
<keyword evidence="1" id="KW-1133">Transmembrane helix</keyword>
<feature type="transmembrane region" description="Helical" evidence="1">
    <location>
        <begin position="12"/>
        <end position="30"/>
    </location>
</feature>
<protein>
    <recommendedName>
        <fullName evidence="4">DUF1538 domain-containing protein</fullName>
    </recommendedName>
</protein>
<feature type="transmembrane region" description="Helical" evidence="1">
    <location>
        <begin position="153"/>
        <end position="172"/>
    </location>
</feature>
<dbReference type="Proteomes" id="UP000198564">
    <property type="component" value="Unassembled WGS sequence"/>
</dbReference>
<evidence type="ECO:0000313" key="3">
    <source>
        <dbReference type="Proteomes" id="UP000198564"/>
    </source>
</evidence>
<feature type="transmembrane region" description="Helical" evidence="1">
    <location>
        <begin position="117"/>
        <end position="141"/>
    </location>
</feature>